<dbReference type="SMART" id="SM00862">
    <property type="entry name" value="Trans_reg_C"/>
    <property type="match status" value="1"/>
</dbReference>
<dbReference type="InterPro" id="IPR016032">
    <property type="entry name" value="Sig_transdc_resp-reg_C-effctor"/>
</dbReference>
<dbReference type="Gene3D" id="2.120.10.30">
    <property type="entry name" value="TolB, C-terminal domain"/>
    <property type="match status" value="2"/>
</dbReference>
<dbReference type="InterPro" id="IPR011042">
    <property type="entry name" value="6-blade_b-propeller_TolB-like"/>
</dbReference>
<dbReference type="PANTHER" id="PTHR36842:SF1">
    <property type="entry name" value="PROTEIN TOLB"/>
    <property type="match status" value="1"/>
</dbReference>
<dbReference type="SUPFAM" id="SSF46894">
    <property type="entry name" value="C-terminal effector domain of the bipartite response regulators"/>
    <property type="match status" value="1"/>
</dbReference>
<evidence type="ECO:0000256" key="3">
    <source>
        <dbReference type="PROSITE-ProRule" id="PRU01091"/>
    </source>
</evidence>
<feature type="DNA-binding region" description="OmpR/PhoB-type" evidence="3">
    <location>
        <begin position="7"/>
        <end position="106"/>
    </location>
</feature>
<comment type="caution">
    <text evidence="6">The sequence shown here is derived from an EMBL/GenBank/DDBJ whole genome shotgun (WGS) entry which is preliminary data.</text>
</comment>
<evidence type="ECO:0000256" key="2">
    <source>
        <dbReference type="ARBA" id="ARBA00023125"/>
    </source>
</evidence>
<keyword evidence="2 3" id="KW-0238">DNA-binding</keyword>
<dbReference type="InterPro" id="IPR001867">
    <property type="entry name" value="OmpR/PhoB-type_DNA-bd"/>
</dbReference>
<dbReference type="RefSeq" id="WP_249248204.1">
    <property type="nucleotide sequence ID" value="NZ_JAKIKT010000002.1"/>
</dbReference>
<dbReference type="InterPro" id="IPR036388">
    <property type="entry name" value="WH-like_DNA-bd_sf"/>
</dbReference>
<dbReference type="Gene3D" id="1.10.10.10">
    <property type="entry name" value="Winged helix-like DNA-binding domain superfamily/Winged helix DNA-binding domain"/>
    <property type="match status" value="1"/>
</dbReference>
<evidence type="ECO:0000313" key="7">
    <source>
        <dbReference type="Proteomes" id="UP001202831"/>
    </source>
</evidence>
<reference evidence="6 7" key="1">
    <citation type="submission" date="2022-01" db="EMBL/GenBank/DDBJ databases">
        <title>Whole genome-based taxonomy of the Shewanellaceae.</title>
        <authorList>
            <person name="Martin-Rodriguez A.J."/>
        </authorList>
    </citation>
    <scope>NUCLEOTIDE SEQUENCE [LARGE SCALE GENOMIC DNA]</scope>
    <source>
        <strain evidence="6 7">DSM 21332</strain>
    </source>
</reference>
<proteinExistence type="inferred from homology"/>
<dbReference type="Pfam" id="PF07676">
    <property type="entry name" value="PD40"/>
    <property type="match status" value="3"/>
</dbReference>
<feature type="transmembrane region" description="Helical" evidence="4">
    <location>
        <begin position="130"/>
        <end position="151"/>
    </location>
</feature>
<evidence type="ECO:0000313" key="6">
    <source>
        <dbReference type="EMBL" id="MCL2913437.1"/>
    </source>
</evidence>
<dbReference type="SUPFAM" id="SSF82171">
    <property type="entry name" value="DPP6 N-terminal domain-like"/>
    <property type="match status" value="2"/>
</dbReference>
<sequence length="724" mass="81804">METNIKTTNFNLGHCRVDLSDNSICFEGQEKLSLQPKFIEVLAQLALGYPGVVTREQLIESVWDGNEYVGSKALTNAIWHLRQQLEPLGQDTVIETVRKAGYRLLVAPVFDEVSEQDEEPVEVSYRRFRYLSWSIGTAGTLLLCLMSWWLFTGAAEPGAAELKYLTRDDGSERFPKVSPDGKYLVYGASSQGGNYSLFIKDMEQEDAVARRLTSRDSNEYRAVWHPDGESLYFPSRRAEDGRCFFTEMTVSTGHLRFLTACNTRRAALDISPDGKELAYIHRMSGERRDEVYRLRLDQNDAVPEKISCVEECSGSARDLAYSTDGRYIAVARRLSNISEDIFLYERSTGVEKALTQGMEDIRGLTWHHDARQLVFGVESSGVRRGFHLDMTSQKVTDLDVQGVSYPSFIPGSDELVYSSYARQYDVAYMDLDEKIPQTPYPLFYSGYSQRLPDYSPVTGRVVYTSNETGFNEIWSSDSKGRNRIQHTVMERRALFPRWSADGKKIAFIAPDEMNEGNQIHVLDLASGELGVISSPYSNHTRLFWGQGDKAIYSSVNDAMVKFTFDGKAPLVIEELDFVRGQVVGDRELIFSRDDVNGLWQLDIQAYEAALSSGNKLPQPVALLRGRGSGVNWGNAPKGVVLSDKFNWTATETHVYFKERLSSRQYMVSALDRESNTSKGVLRLPSSFLSSFGTMSYIPGRDRLLMTLTDYPQRDVMLLRHPVIN</sequence>
<dbReference type="Proteomes" id="UP001202831">
    <property type="component" value="Unassembled WGS sequence"/>
</dbReference>
<keyword evidence="4" id="KW-1133">Transmembrane helix</keyword>
<dbReference type="CDD" id="cd00383">
    <property type="entry name" value="trans_reg_C"/>
    <property type="match status" value="1"/>
</dbReference>
<accession>A0ABT0N4S5</accession>
<organism evidence="6 7">
    <name type="scientific">Shewanella corallii</name>
    <dbReference type="NCBI Taxonomy" id="560080"/>
    <lineage>
        <taxon>Bacteria</taxon>
        <taxon>Pseudomonadati</taxon>
        <taxon>Pseudomonadota</taxon>
        <taxon>Gammaproteobacteria</taxon>
        <taxon>Alteromonadales</taxon>
        <taxon>Shewanellaceae</taxon>
        <taxon>Shewanella</taxon>
    </lineage>
</organism>
<gene>
    <name evidence="6" type="ORF">L2725_06495</name>
</gene>
<feature type="domain" description="OmpR/PhoB-type" evidence="5">
    <location>
        <begin position="7"/>
        <end position="106"/>
    </location>
</feature>
<name>A0ABT0N4S5_9GAMM</name>
<evidence type="ECO:0000256" key="4">
    <source>
        <dbReference type="SAM" id="Phobius"/>
    </source>
</evidence>
<protein>
    <submittedName>
        <fullName evidence="6">Winged helix-turn-helix transcriptional regulator</fullName>
    </submittedName>
</protein>
<keyword evidence="7" id="KW-1185">Reference proteome</keyword>
<dbReference type="InterPro" id="IPR011659">
    <property type="entry name" value="WD40"/>
</dbReference>
<keyword evidence="4" id="KW-0472">Membrane</keyword>
<comment type="similarity">
    <text evidence="1">Belongs to the TolB family.</text>
</comment>
<dbReference type="PANTHER" id="PTHR36842">
    <property type="entry name" value="PROTEIN TOLB HOMOLOG"/>
    <property type="match status" value="1"/>
</dbReference>
<evidence type="ECO:0000259" key="5">
    <source>
        <dbReference type="PROSITE" id="PS51755"/>
    </source>
</evidence>
<keyword evidence="4" id="KW-0812">Transmembrane</keyword>
<dbReference type="Pfam" id="PF00486">
    <property type="entry name" value="Trans_reg_C"/>
    <property type="match status" value="1"/>
</dbReference>
<dbReference type="EMBL" id="JAKIKT010000002">
    <property type="protein sequence ID" value="MCL2913437.1"/>
    <property type="molecule type" value="Genomic_DNA"/>
</dbReference>
<dbReference type="PROSITE" id="PS51755">
    <property type="entry name" value="OMPR_PHOB"/>
    <property type="match status" value="1"/>
</dbReference>
<evidence type="ECO:0000256" key="1">
    <source>
        <dbReference type="ARBA" id="ARBA00009820"/>
    </source>
</evidence>